<protein>
    <submittedName>
        <fullName evidence="7">Permease of the major facilitator super</fullName>
    </submittedName>
</protein>
<evidence type="ECO:0000259" key="6">
    <source>
        <dbReference type="PROSITE" id="PS50850"/>
    </source>
</evidence>
<feature type="transmembrane region" description="Helical" evidence="5">
    <location>
        <begin position="236"/>
        <end position="255"/>
    </location>
</feature>
<sequence length="381" mass="42694">MFGTRFFIELKTLNAVIQLFYLSRGLDLGQIIFLSLVWTVTSFICDVPSSFLADKFGRKKLIIAGILLTSLSTFLLFFAAGFPYFVLTYIIGAAGYSFFMGADHAILYDSLKETGEEDGANRVAGKYFSSASLPKIIMPFVGSFIAKSLLPSQFLIVIAIDLIGTIVSLVIASFITEPKIEKRQNQKSNLLREGLKLIQSDKILLKFALNKIIIFQAAFVYWRVYQVLLKNANMPTVYLGLVYTFFQGILFLMFWNTEKVQNKLGEMNFILYPQILGLVAIIASFLTSNLIILFSACVLLLIVGTIRDPLFLAQMQARIPSFNRATATSTLNTIKNISDIPLLLLVGYLANINITYVLVISGILFLIPLLFMRIKKEELVI</sequence>
<dbReference type="Proteomes" id="UP000034778">
    <property type="component" value="Unassembled WGS sequence"/>
</dbReference>
<proteinExistence type="predicted"/>
<evidence type="ECO:0000256" key="5">
    <source>
        <dbReference type="SAM" id="Phobius"/>
    </source>
</evidence>
<dbReference type="PANTHER" id="PTHR23530:SF1">
    <property type="entry name" value="PERMEASE, MAJOR FACILITATOR SUPERFAMILY-RELATED"/>
    <property type="match status" value="1"/>
</dbReference>
<dbReference type="PROSITE" id="PS00216">
    <property type="entry name" value="SUGAR_TRANSPORT_1"/>
    <property type="match status" value="1"/>
</dbReference>
<dbReference type="SUPFAM" id="SSF103473">
    <property type="entry name" value="MFS general substrate transporter"/>
    <property type="match status" value="1"/>
</dbReference>
<keyword evidence="4 5" id="KW-0472">Membrane</keyword>
<feature type="transmembrane region" description="Helical" evidence="5">
    <location>
        <begin position="152"/>
        <end position="175"/>
    </location>
</feature>
<dbReference type="STRING" id="1618566.UR35_C0001G0001"/>
<comment type="caution">
    <text evidence="7">The sequence shown here is derived from an EMBL/GenBank/DDBJ whole genome shotgun (WGS) entry which is preliminary data.</text>
</comment>
<reference evidence="7 8" key="1">
    <citation type="journal article" date="2015" name="Nature">
        <title>rRNA introns, odd ribosomes, and small enigmatic genomes across a large radiation of phyla.</title>
        <authorList>
            <person name="Brown C.T."/>
            <person name="Hug L.A."/>
            <person name="Thomas B.C."/>
            <person name="Sharon I."/>
            <person name="Castelle C.J."/>
            <person name="Singh A."/>
            <person name="Wilkins M.J."/>
            <person name="Williams K.H."/>
            <person name="Banfield J.F."/>
        </authorList>
    </citation>
    <scope>NUCLEOTIDE SEQUENCE [LARGE SCALE GENOMIC DNA]</scope>
</reference>
<keyword evidence="3 5" id="KW-1133">Transmembrane helix</keyword>
<dbReference type="InterPro" id="IPR036259">
    <property type="entry name" value="MFS_trans_sf"/>
</dbReference>
<keyword evidence="2 5" id="KW-0812">Transmembrane</keyword>
<dbReference type="Gene3D" id="1.20.1250.20">
    <property type="entry name" value="MFS general substrate transporter like domains"/>
    <property type="match status" value="1"/>
</dbReference>
<dbReference type="GO" id="GO:0016020">
    <property type="term" value="C:membrane"/>
    <property type="evidence" value="ECO:0007669"/>
    <property type="project" value="UniProtKB-SubCell"/>
</dbReference>
<feature type="transmembrane region" description="Helical" evidence="5">
    <location>
        <begin position="203"/>
        <end position="224"/>
    </location>
</feature>
<feature type="transmembrane region" description="Helical" evidence="5">
    <location>
        <begin position="28"/>
        <end position="49"/>
    </location>
</feature>
<accession>A0A0F9ZMM8</accession>
<feature type="transmembrane region" description="Helical" evidence="5">
    <location>
        <begin position="275"/>
        <end position="303"/>
    </location>
</feature>
<evidence type="ECO:0000256" key="1">
    <source>
        <dbReference type="ARBA" id="ARBA00004141"/>
    </source>
</evidence>
<comment type="subcellular location">
    <subcellularLocation>
        <location evidence="1">Membrane</location>
        <topology evidence="1">Multi-pass membrane protein</topology>
    </subcellularLocation>
</comment>
<evidence type="ECO:0000256" key="3">
    <source>
        <dbReference type="ARBA" id="ARBA00022989"/>
    </source>
</evidence>
<evidence type="ECO:0000313" key="7">
    <source>
        <dbReference type="EMBL" id="KKP45404.1"/>
    </source>
</evidence>
<gene>
    <name evidence="7" type="ORF">UR35_C0001G0001</name>
</gene>
<organism evidence="7 8">
    <name type="scientific">Candidatus Woesebacteria bacterium GW2011_GWB1_33_22</name>
    <dbReference type="NCBI Taxonomy" id="1618566"/>
    <lineage>
        <taxon>Bacteria</taxon>
        <taxon>Candidatus Woeseibacteriota</taxon>
    </lineage>
</organism>
<dbReference type="InterPro" id="IPR053160">
    <property type="entry name" value="MFS_DHA3_Transporter"/>
</dbReference>
<dbReference type="InterPro" id="IPR020846">
    <property type="entry name" value="MFS_dom"/>
</dbReference>
<name>A0A0F9ZMM8_9BACT</name>
<feature type="transmembrane region" description="Helical" evidence="5">
    <location>
        <begin position="348"/>
        <end position="371"/>
    </location>
</feature>
<evidence type="ECO:0000256" key="2">
    <source>
        <dbReference type="ARBA" id="ARBA00022692"/>
    </source>
</evidence>
<dbReference type="AlphaFoldDB" id="A0A0F9ZMM8"/>
<dbReference type="PROSITE" id="PS50850">
    <property type="entry name" value="MFS"/>
    <property type="match status" value="1"/>
</dbReference>
<dbReference type="InterPro" id="IPR005829">
    <property type="entry name" value="Sugar_transporter_CS"/>
</dbReference>
<evidence type="ECO:0000256" key="4">
    <source>
        <dbReference type="ARBA" id="ARBA00023136"/>
    </source>
</evidence>
<dbReference type="PANTHER" id="PTHR23530">
    <property type="entry name" value="TRANSPORT PROTEIN-RELATED"/>
    <property type="match status" value="1"/>
</dbReference>
<dbReference type="Pfam" id="PF07690">
    <property type="entry name" value="MFS_1"/>
    <property type="match status" value="1"/>
</dbReference>
<dbReference type="GO" id="GO:0022857">
    <property type="term" value="F:transmembrane transporter activity"/>
    <property type="evidence" value="ECO:0007669"/>
    <property type="project" value="InterPro"/>
</dbReference>
<dbReference type="EMBL" id="LBOW01000001">
    <property type="protein sequence ID" value="KKP45404.1"/>
    <property type="molecule type" value="Genomic_DNA"/>
</dbReference>
<evidence type="ECO:0000313" key="8">
    <source>
        <dbReference type="Proteomes" id="UP000034778"/>
    </source>
</evidence>
<feature type="domain" description="Major facilitator superfamily (MFS) profile" evidence="6">
    <location>
        <begin position="1"/>
        <end position="380"/>
    </location>
</feature>
<dbReference type="InterPro" id="IPR011701">
    <property type="entry name" value="MFS"/>
</dbReference>